<dbReference type="OrthoDB" id="1679203at2759"/>
<sequence>MEGWNYNLEFFAAHPPPFSITPGCLPRMTDAFSPSDARVMACRSWTGWKVWVVCSLLRLFGREKEAKKLEVGFETFCVHNNSKTDRDLTFSTQALVALEARLEPAERKHYLLVWRPMPDGCGEPVKGGALAAVAGDMCWRRYCHTQMAGIYRMLFNTSIPAVAAMRHAIGGGTLNADVLKAAQEAAAAIGSGNAAAKRHAPMGAVSHVVAHDFARIR</sequence>
<name>A0A0D2MHZ6_9CHLO</name>
<dbReference type="KEGG" id="mng:MNEG_13338"/>
<dbReference type="Proteomes" id="UP000054498">
    <property type="component" value="Unassembled WGS sequence"/>
</dbReference>
<accession>A0A0D2MHZ6</accession>
<gene>
    <name evidence="1" type="ORF">MNEG_13338</name>
</gene>
<dbReference type="AlphaFoldDB" id="A0A0D2MHZ6"/>
<evidence type="ECO:0000313" key="2">
    <source>
        <dbReference type="Proteomes" id="UP000054498"/>
    </source>
</evidence>
<protein>
    <submittedName>
        <fullName evidence="1">Uncharacterized protein</fullName>
    </submittedName>
</protein>
<reference evidence="1 2" key="1">
    <citation type="journal article" date="2013" name="BMC Genomics">
        <title>Reconstruction of the lipid metabolism for the microalga Monoraphidium neglectum from its genome sequence reveals characteristics suitable for biofuel production.</title>
        <authorList>
            <person name="Bogen C."/>
            <person name="Al-Dilaimi A."/>
            <person name="Albersmeier A."/>
            <person name="Wichmann J."/>
            <person name="Grundmann M."/>
            <person name="Rupp O."/>
            <person name="Lauersen K.J."/>
            <person name="Blifernez-Klassen O."/>
            <person name="Kalinowski J."/>
            <person name="Goesmann A."/>
            <person name="Mussgnug J.H."/>
            <person name="Kruse O."/>
        </authorList>
    </citation>
    <scope>NUCLEOTIDE SEQUENCE [LARGE SCALE GENOMIC DNA]</scope>
    <source>
        <strain evidence="1 2">SAG 48.87</strain>
    </source>
</reference>
<organism evidence="1 2">
    <name type="scientific">Monoraphidium neglectum</name>
    <dbReference type="NCBI Taxonomy" id="145388"/>
    <lineage>
        <taxon>Eukaryota</taxon>
        <taxon>Viridiplantae</taxon>
        <taxon>Chlorophyta</taxon>
        <taxon>core chlorophytes</taxon>
        <taxon>Chlorophyceae</taxon>
        <taxon>CS clade</taxon>
        <taxon>Sphaeropleales</taxon>
        <taxon>Selenastraceae</taxon>
        <taxon>Monoraphidium</taxon>
    </lineage>
</organism>
<evidence type="ECO:0000313" key="1">
    <source>
        <dbReference type="EMBL" id="KIY94625.1"/>
    </source>
</evidence>
<keyword evidence="2" id="KW-1185">Reference proteome</keyword>
<dbReference type="GeneID" id="25730790"/>
<dbReference type="STRING" id="145388.A0A0D2MHZ6"/>
<proteinExistence type="predicted"/>
<dbReference type="RefSeq" id="XP_013893645.1">
    <property type="nucleotide sequence ID" value="XM_014038191.1"/>
</dbReference>
<dbReference type="EMBL" id="KK103981">
    <property type="protein sequence ID" value="KIY94625.1"/>
    <property type="molecule type" value="Genomic_DNA"/>
</dbReference>